<feature type="chain" id="PRO_5010186038" description="Beta-lactamase-inhibitor-like PepSY-like domain-containing protein" evidence="2">
    <location>
        <begin position="22"/>
        <end position="126"/>
    </location>
</feature>
<evidence type="ECO:0008006" key="5">
    <source>
        <dbReference type="Google" id="ProtNLM"/>
    </source>
</evidence>
<dbReference type="Gene3D" id="3.40.1420.30">
    <property type="match status" value="1"/>
</dbReference>
<comment type="caution">
    <text evidence="3">The sequence shown here is derived from an EMBL/GenBank/DDBJ whole genome shotgun (WGS) entry which is preliminary data.</text>
</comment>
<accession>A0A1S2VQM6</accession>
<feature type="compositionally biased region" description="Gly residues" evidence="1">
    <location>
        <begin position="113"/>
        <end position="126"/>
    </location>
</feature>
<keyword evidence="4" id="KW-1185">Reference proteome</keyword>
<feature type="region of interest" description="Disordered" evidence="1">
    <location>
        <begin position="106"/>
        <end position="126"/>
    </location>
</feature>
<protein>
    <recommendedName>
        <fullName evidence="5">Beta-lactamase-inhibitor-like PepSY-like domain-containing protein</fullName>
    </recommendedName>
</protein>
<keyword evidence="2" id="KW-0732">Signal</keyword>
<evidence type="ECO:0000256" key="2">
    <source>
        <dbReference type="SAM" id="SignalP"/>
    </source>
</evidence>
<dbReference type="SUPFAM" id="SSF160574">
    <property type="entry name" value="BT0923-like"/>
    <property type="match status" value="1"/>
</dbReference>
<proteinExistence type="predicted"/>
<sequence length="126" mass="13967">MKKVILAASLLATLTISQSFAQDQPRREGRRDSTNRGGGRGGMMRDMAQVEEKDLPQSIKDYVKKEFASAEFRRAGKSTEGQYMVMMTEGEKRLMLTFDEKGVFVSKREMQGRPGGGGNGGGQRNK</sequence>
<dbReference type="AlphaFoldDB" id="A0A1S2VQM6"/>
<feature type="region of interest" description="Disordered" evidence="1">
    <location>
        <begin position="18"/>
        <end position="48"/>
    </location>
</feature>
<dbReference type="EMBL" id="MORL01000001">
    <property type="protein sequence ID" value="OIN61083.1"/>
    <property type="molecule type" value="Genomic_DNA"/>
</dbReference>
<feature type="signal peptide" evidence="2">
    <location>
        <begin position="1"/>
        <end position="21"/>
    </location>
</feature>
<dbReference type="RefSeq" id="WP_071501587.1">
    <property type="nucleotide sequence ID" value="NZ_MORL01000001.1"/>
</dbReference>
<feature type="compositionally biased region" description="Basic and acidic residues" evidence="1">
    <location>
        <begin position="24"/>
        <end position="34"/>
    </location>
</feature>
<evidence type="ECO:0000256" key="1">
    <source>
        <dbReference type="SAM" id="MobiDB-lite"/>
    </source>
</evidence>
<evidence type="ECO:0000313" key="4">
    <source>
        <dbReference type="Proteomes" id="UP000181790"/>
    </source>
</evidence>
<evidence type="ECO:0000313" key="3">
    <source>
        <dbReference type="EMBL" id="OIN61083.1"/>
    </source>
</evidence>
<reference evidence="3 4" key="1">
    <citation type="submission" date="2016-10" db="EMBL/GenBank/DDBJ databases">
        <title>Arsenicibacter rosenii gen. nov., sp. nov., an efficient arsenic-methylating bacterium isolated from an arsenic-contaminated paddy soil.</title>
        <authorList>
            <person name="Huang K."/>
        </authorList>
    </citation>
    <scope>NUCLEOTIDE SEQUENCE [LARGE SCALE GENOMIC DNA]</scope>
    <source>
        <strain evidence="3 4">SM-1</strain>
    </source>
</reference>
<name>A0A1S2VQM6_9BACT</name>
<dbReference type="Proteomes" id="UP000181790">
    <property type="component" value="Unassembled WGS sequence"/>
</dbReference>
<organism evidence="3 4">
    <name type="scientific">Arsenicibacter rosenii</name>
    <dbReference type="NCBI Taxonomy" id="1750698"/>
    <lineage>
        <taxon>Bacteria</taxon>
        <taxon>Pseudomonadati</taxon>
        <taxon>Bacteroidota</taxon>
        <taxon>Cytophagia</taxon>
        <taxon>Cytophagales</taxon>
        <taxon>Spirosomataceae</taxon>
        <taxon>Arsenicibacter</taxon>
    </lineage>
</organism>
<gene>
    <name evidence="3" type="ORF">BLX24_03175</name>
</gene>